<dbReference type="GO" id="GO:0022857">
    <property type="term" value="F:transmembrane transporter activity"/>
    <property type="evidence" value="ECO:0007669"/>
    <property type="project" value="TreeGrafter"/>
</dbReference>
<evidence type="ECO:0000256" key="3">
    <source>
        <dbReference type="ARBA" id="ARBA00023043"/>
    </source>
</evidence>
<dbReference type="AlphaFoldDB" id="A0A7E4ZSC8"/>
<accession>A0A7E4ZSC8</accession>
<organism evidence="8 9">
    <name type="scientific">Panagrellus redivivus</name>
    <name type="common">Microworm</name>
    <dbReference type="NCBI Taxonomy" id="6233"/>
    <lineage>
        <taxon>Eukaryota</taxon>
        <taxon>Metazoa</taxon>
        <taxon>Ecdysozoa</taxon>
        <taxon>Nematoda</taxon>
        <taxon>Chromadorea</taxon>
        <taxon>Rhabditida</taxon>
        <taxon>Tylenchina</taxon>
        <taxon>Panagrolaimomorpha</taxon>
        <taxon>Panagrolaimoidea</taxon>
        <taxon>Panagrolaimidae</taxon>
        <taxon>Panagrellus</taxon>
    </lineage>
</organism>
<feature type="transmembrane region" description="Helical" evidence="7">
    <location>
        <begin position="206"/>
        <end position="226"/>
    </location>
</feature>
<evidence type="ECO:0000256" key="5">
    <source>
        <dbReference type="ARBA" id="ARBA00023180"/>
    </source>
</evidence>
<dbReference type="WBParaSite" id="Pan_g14640.t1">
    <property type="protein sequence ID" value="Pan_g14640.t1"/>
    <property type="gene ID" value="Pan_g14640"/>
</dbReference>
<feature type="transmembrane region" description="Helical" evidence="7">
    <location>
        <begin position="166"/>
        <end position="185"/>
    </location>
</feature>
<dbReference type="GO" id="GO:1902495">
    <property type="term" value="C:transmembrane transporter complex"/>
    <property type="evidence" value="ECO:0007669"/>
    <property type="project" value="TreeGrafter"/>
</dbReference>
<dbReference type="Proteomes" id="UP000492821">
    <property type="component" value="Unassembled WGS sequence"/>
</dbReference>
<evidence type="ECO:0000256" key="1">
    <source>
        <dbReference type="ARBA" id="ARBA00022448"/>
    </source>
</evidence>
<dbReference type="InterPro" id="IPR052076">
    <property type="entry name" value="TRP_cation_channel"/>
</dbReference>
<keyword evidence="5" id="KW-0325">Glycoprotein</keyword>
<keyword evidence="8" id="KW-1185">Reference proteome</keyword>
<sequence length="540" mass="62277">MYVNKPVQMDCQRWATTGGHAGSNSHAFPLFDKSLETECCQFHGLKLPASTAAPNTAANTALLIDVNKEEELTLDFCNANTYVYDDKVNDRIFYVFNYKKYERLLNYQTLKKLKDRNEWDVIKHPFVFNYINEVLLNAAWFYTTHIVTYFMFLLLLYSYIHTKPTVYNNSVVTALVSLFIMFMIIKSKLKTERDGLAISKWFCLSYSFAFFTYFATVAFVWTPMLFSYDDYHTEYKQAITWFMPIVAIIASWIQCLYVLRKSPCGPYVMMMSKILKSFTNTTIIWIPTLLCFAFAFQLVMRDSGTHPWDDPVISNSSSLFMTVLQSFTKTSAMMIGEVEANDILERRAWVANILLIFFEIITVILLMNLMISLAVGDVSDLRANAENKLLRVKTNYCIEALHISTFFGCPCFTALHQIPPRNVVAINRYGDGEFNIDKPLDNHVDFPANPNLMRKVYQISLTADGVRLERSPLNETLERVTIVGTENTNLRLVEMNGSGIPHVPNTEFQKELQAIKDSESFVMKYKRWLIGLNWMAVIKF</sequence>
<protein>
    <submittedName>
        <fullName evidence="9">Ion_trans domain-containing protein</fullName>
    </submittedName>
</protein>
<dbReference type="PANTHER" id="PTHR47143">
    <property type="entry name" value="TRANSIENT RECEPTOR POTENTIAL CATION CHANNEL PROTEIN PAINLESS"/>
    <property type="match status" value="1"/>
</dbReference>
<reference evidence="9" key="2">
    <citation type="submission" date="2020-10" db="UniProtKB">
        <authorList>
            <consortium name="WormBaseParasite"/>
        </authorList>
    </citation>
    <scope>IDENTIFICATION</scope>
</reference>
<feature type="transmembrane region" description="Helical" evidence="7">
    <location>
        <begin position="238"/>
        <end position="259"/>
    </location>
</feature>
<evidence type="ECO:0000313" key="9">
    <source>
        <dbReference type="WBParaSite" id="Pan_g14640.t1"/>
    </source>
</evidence>
<keyword evidence="7" id="KW-0472">Membrane</keyword>
<keyword evidence="1" id="KW-0813">Transport</keyword>
<dbReference type="PANTHER" id="PTHR47143:SF1">
    <property type="entry name" value="ION_TRANS DOMAIN-CONTAINING PROTEIN"/>
    <property type="match status" value="1"/>
</dbReference>
<evidence type="ECO:0000256" key="6">
    <source>
        <dbReference type="ARBA" id="ARBA00023303"/>
    </source>
</evidence>
<evidence type="ECO:0000256" key="4">
    <source>
        <dbReference type="ARBA" id="ARBA00023065"/>
    </source>
</evidence>
<reference evidence="8" key="1">
    <citation type="journal article" date="2013" name="Genetics">
        <title>The draft genome and transcriptome of Panagrellus redivivus are shaped by the harsh demands of a free-living lifestyle.</title>
        <authorList>
            <person name="Srinivasan J."/>
            <person name="Dillman A.R."/>
            <person name="Macchietto M.G."/>
            <person name="Heikkinen L."/>
            <person name="Lakso M."/>
            <person name="Fracchia K.M."/>
            <person name="Antoshechkin I."/>
            <person name="Mortazavi A."/>
            <person name="Wong G."/>
            <person name="Sternberg P.W."/>
        </authorList>
    </citation>
    <scope>NUCLEOTIDE SEQUENCE [LARGE SCALE GENOMIC DNA]</scope>
    <source>
        <strain evidence="8">MT8872</strain>
    </source>
</reference>
<keyword evidence="7" id="KW-1133">Transmembrane helix</keyword>
<feature type="transmembrane region" description="Helical" evidence="7">
    <location>
        <begin position="349"/>
        <end position="375"/>
    </location>
</feature>
<evidence type="ECO:0000313" key="8">
    <source>
        <dbReference type="Proteomes" id="UP000492821"/>
    </source>
</evidence>
<feature type="transmembrane region" description="Helical" evidence="7">
    <location>
        <begin position="280"/>
        <end position="300"/>
    </location>
</feature>
<evidence type="ECO:0000256" key="7">
    <source>
        <dbReference type="SAM" id="Phobius"/>
    </source>
</evidence>
<proteinExistence type="predicted"/>
<name>A0A7E4ZSC8_PANRE</name>
<keyword evidence="3" id="KW-0040">ANK repeat</keyword>
<dbReference type="GO" id="GO:0034220">
    <property type="term" value="P:monoatomic ion transmembrane transport"/>
    <property type="evidence" value="ECO:0007669"/>
    <property type="project" value="UniProtKB-KW"/>
</dbReference>
<keyword evidence="4" id="KW-0406">Ion transport</keyword>
<evidence type="ECO:0000256" key="2">
    <source>
        <dbReference type="ARBA" id="ARBA00022737"/>
    </source>
</evidence>
<keyword evidence="7" id="KW-0812">Transmembrane</keyword>
<keyword evidence="6" id="KW-0407">Ion channel</keyword>
<keyword evidence="2" id="KW-0677">Repeat</keyword>
<feature type="transmembrane region" description="Helical" evidence="7">
    <location>
        <begin position="139"/>
        <end position="160"/>
    </location>
</feature>